<evidence type="ECO:0000313" key="4">
    <source>
        <dbReference type="Proteomes" id="UP000287171"/>
    </source>
</evidence>
<feature type="domain" description="Dienelactone hydrolase" evidence="2">
    <location>
        <begin position="34"/>
        <end position="251"/>
    </location>
</feature>
<evidence type="ECO:0000256" key="1">
    <source>
        <dbReference type="SAM" id="MobiDB-lite"/>
    </source>
</evidence>
<reference evidence="4" key="1">
    <citation type="submission" date="2018-12" db="EMBL/GenBank/DDBJ databases">
        <title>Tengunoibacter tsumagoiensis gen. nov., sp. nov., Dictyobacter kobayashii sp. nov., D. alpinus sp. nov., and D. joshuensis sp. nov. and description of Dictyobacteraceae fam. nov. within the order Ktedonobacterales isolated from Tengu-no-mugimeshi.</title>
        <authorList>
            <person name="Wang C.M."/>
            <person name="Zheng Y."/>
            <person name="Sakai Y."/>
            <person name="Toyoda A."/>
            <person name="Minakuchi Y."/>
            <person name="Abe K."/>
            <person name="Yokota A."/>
            <person name="Yabe S."/>
        </authorList>
    </citation>
    <scope>NUCLEOTIDE SEQUENCE [LARGE SCALE GENOMIC DNA]</scope>
    <source>
        <strain evidence="4">Uno16</strain>
    </source>
</reference>
<dbReference type="RefSeq" id="WP_126628810.1">
    <property type="nucleotide sequence ID" value="NZ_BIFT01000001.1"/>
</dbReference>
<protein>
    <submittedName>
        <fullName evidence="3">Carboxymethylenebutenolidase</fullName>
    </submittedName>
</protein>
<dbReference type="GO" id="GO:0016787">
    <property type="term" value="F:hydrolase activity"/>
    <property type="evidence" value="ECO:0007669"/>
    <property type="project" value="InterPro"/>
</dbReference>
<dbReference type="InterPro" id="IPR029058">
    <property type="entry name" value="AB_hydrolase_fold"/>
</dbReference>
<dbReference type="OrthoDB" id="188362at2"/>
<dbReference type="Proteomes" id="UP000287171">
    <property type="component" value="Unassembled WGS sequence"/>
</dbReference>
<name>A0A402BBE0_9CHLR</name>
<proteinExistence type="predicted"/>
<evidence type="ECO:0000259" key="2">
    <source>
        <dbReference type="Pfam" id="PF01738"/>
    </source>
</evidence>
<feature type="region of interest" description="Disordered" evidence="1">
    <location>
        <begin position="1"/>
        <end position="22"/>
    </location>
</feature>
<dbReference type="Pfam" id="PF01738">
    <property type="entry name" value="DLH"/>
    <property type="match status" value="1"/>
</dbReference>
<evidence type="ECO:0000313" key="3">
    <source>
        <dbReference type="EMBL" id="GCE28612.1"/>
    </source>
</evidence>
<keyword evidence="4" id="KW-1185">Reference proteome</keyword>
<dbReference type="SUPFAM" id="SSF53474">
    <property type="entry name" value="alpha/beta-Hydrolases"/>
    <property type="match status" value="1"/>
</dbReference>
<dbReference type="Gene3D" id="3.40.50.1820">
    <property type="entry name" value="alpha/beta hydrolase"/>
    <property type="match status" value="1"/>
</dbReference>
<gene>
    <name evidence="3" type="ORF">KDA_40960</name>
</gene>
<dbReference type="PANTHER" id="PTHR46623:SF6">
    <property type="entry name" value="ALPHA_BETA-HYDROLASES SUPERFAMILY PROTEIN"/>
    <property type="match status" value="1"/>
</dbReference>
<dbReference type="AlphaFoldDB" id="A0A402BBE0"/>
<dbReference type="InterPro" id="IPR051049">
    <property type="entry name" value="Dienelactone_hydrolase-like"/>
</dbReference>
<organism evidence="3 4">
    <name type="scientific">Dictyobacter alpinus</name>
    <dbReference type="NCBI Taxonomy" id="2014873"/>
    <lineage>
        <taxon>Bacteria</taxon>
        <taxon>Bacillati</taxon>
        <taxon>Chloroflexota</taxon>
        <taxon>Ktedonobacteria</taxon>
        <taxon>Ktedonobacterales</taxon>
        <taxon>Dictyobacteraceae</taxon>
        <taxon>Dictyobacter</taxon>
    </lineage>
</organism>
<accession>A0A402BBE0</accession>
<dbReference type="InterPro" id="IPR002925">
    <property type="entry name" value="Dienelactn_hydro"/>
</dbReference>
<dbReference type="EMBL" id="BIFT01000001">
    <property type="protein sequence ID" value="GCE28612.1"/>
    <property type="molecule type" value="Genomic_DNA"/>
</dbReference>
<comment type="caution">
    <text evidence="3">The sequence shown here is derived from an EMBL/GenBank/DDBJ whole genome shotgun (WGS) entry which is preliminary data.</text>
</comment>
<dbReference type="PANTHER" id="PTHR46623">
    <property type="entry name" value="CARBOXYMETHYLENEBUTENOLIDASE-RELATED"/>
    <property type="match status" value="1"/>
</dbReference>
<sequence>MCYDDNARPPLPPGQGGSARGEDIVLTSADGTRFAAYAAQPDQPLGAQVIIYPDVRGLHQFYKELALRFAEVGIQAVAIDYFGRTAGLTARDDSFEYMPHVQQLQLPGIFADVKAAQDYLYGTPAGKKATFLVGFCLGGTLSFLSGTQQDFGFAGVIGFYAGMSRNMGGEGTLLDRAAQIKYPLLGLFGGADQGIPNEQVQEFEQKLKQSGIPNEVISYPGAPHSFFDRRATDYAEASSDAWNRVLRFISAHAQNV</sequence>